<dbReference type="GO" id="GO:0016787">
    <property type="term" value="F:hydrolase activity"/>
    <property type="evidence" value="ECO:0007669"/>
    <property type="project" value="UniProtKB-KW"/>
</dbReference>
<evidence type="ECO:0000256" key="2">
    <source>
        <dbReference type="ARBA" id="ARBA00022806"/>
    </source>
</evidence>
<evidence type="ECO:0000256" key="1">
    <source>
        <dbReference type="ARBA" id="ARBA00022801"/>
    </source>
</evidence>
<feature type="domain" description="RecG wedge" evidence="3">
    <location>
        <begin position="43"/>
        <end position="212"/>
    </location>
</feature>
<feature type="non-terminal residue" evidence="4">
    <location>
        <position position="1"/>
    </location>
</feature>
<reference evidence="4" key="1">
    <citation type="submission" date="2018-05" db="EMBL/GenBank/DDBJ databases">
        <authorList>
            <person name="Lanie J.A."/>
            <person name="Ng W.-L."/>
            <person name="Kazmierczak K.M."/>
            <person name="Andrzejewski T.M."/>
            <person name="Davidsen T.M."/>
            <person name="Wayne K.J."/>
            <person name="Tettelin H."/>
            <person name="Glass J.I."/>
            <person name="Rusch D."/>
            <person name="Podicherti R."/>
            <person name="Tsui H.-C.T."/>
            <person name="Winkler M.E."/>
        </authorList>
    </citation>
    <scope>NUCLEOTIDE SEQUENCE</scope>
</reference>
<keyword evidence="2" id="KW-0347">Helicase</keyword>
<dbReference type="AlphaFoldDB" id="A0A383C2E6"/>
<proteinExistence type="predicted"/>
<dbReference type="PANTHER" id="PTHR47964">
    <property type="entry name" value="ATP-DEPENDENT DNA HELICASE HOMOLOG RECG, CHLOROPLASTIC"/>
    <property type="match status" value="1"/>
</dbReference>
<dbReference type="PANTHER" id="PTHR47964:SF1">
    <property type="entry name" value="ATP-DEPENDENT DNA HELICASE HOMOLOG RECG, CHLOROPLASTIC"/>
    <property type="match status" value="1"/>
</dbReference>
<protein>
    <recommendedName>
        <fullName evidence="3">RecG wedge domain-containing protein</fullName>
    </recommendedName>
</protein>
<feature type="non-terminal residue" evidence="4">
    <location>
        <position position="242"/>
    </location>
</feature>
<dbReference type="SUPFAM" id="SSF50249">
    <property type="entry name" value="Nucleic acid-binding proteins"/>
    <property type="match status" value="1"/>
</dbReference>
<dbReference type="GO" id="GO:0003678">
    <property type="term" value="F:DNA helicase activity"/>
    <property type="evidence" value="ECO:0007669"/>
    <property type="project" value="TreeGrafter"/>
</dbReference>
<dbReference type="EMBL" id="UINC01205431">
    <property type="protein sequence ID" value="SVE26606.1"/>
    <property type="molecule type" value="Genomic_DNA"/>
</dbReference>
<dbReference type="InterPro" id="IPR033454">
    <property type="entry name" value="RecG_wedge"/>
</dbReference>
<name>A0A383C2E6_9ZZZZ</name>
<dbReference type="InterPro" id="IPR012340">
    <property type="entry name" value="NA-bd_OB-fold"/>
</dbReference>
<dbReference type="Gene3D" id="2.40.50.140">
    <property type="entry name" value="Nucleic acid-binding proteins"/>
    <property type="match status" value="1"/>
</dbReference>
<evidence type="ECO:0000313" key="4">
    <source>
        <dbReference type="EMBL" id="SVE26606.1"/>
    </source>
</evidence>
<dbReference type="CDD" id="cd04488">
    <property type="entry name" value="RecG_wedge_OBF"/>
    <property type="match status" value="1"/>
</dbReference>
<evidence type="ECO:0000259" key="3">
    <source>
        <dbReference type="Pfam" id="PF17191"/>
    </source>
</evidence>
<dbReference type="InterPro" id="IPR047112">
    <property type="entry name" value="RecG/Mfd"/>
</dbReference>
<keyword evidence="1" id="KW-0378">Hydrolase</keyword>
<accession>A0A383C2E6</accession>
<gene>
    <name evidence="4" type="ORF">METZ01_LOCUS479460</name>
</gene>
<keyword evidence="2" id="KW-0547">Nucleotide-binding</keyword>
<keyword evidence="2" id="KW-0067">ATP-binding</keyword>
<sequence length="242" mass="27715">CDRFIKEINNFKKNNFSETTNENNKILVSKNIKPSKPLSLKSDIKLLGRVPKKVISMFEKLGVKSLEDLINYFPRRHRDFNDVKKVKDLIPGEIQTVVLKVWEAKTARFRNRVNATIGILGDDTGNVKVQWFGRSWLVNQLKPGVQVIISGKVNIFRGTLLFSGNFEYEIIGNNESSDRSDLTHVGRFVPVYPLSGQIHQRSIRTLVRKALNMMSDNVEDYLPAEIVNKANLIELKNAIKQY</sequence>
<dbReference type="Pfam" id="PF17191">
    <property type="entry name" value="RecG_wedge"/>
    <property type="match status" value="1"/>
</dbReference>
<dbReference type="GO" id="GO:0006281">
    <property type="term" value="P:DNA repair"/>
    <property type="evidence" value="ECO:0007669"/>
    <property type="project" value="InterPro"/>
</dbReference>
<organism evidence="4">
    <name type="scientific">marine metagenome</name>
    <dbReference type="NCBI Taxonomy" id="408172"/>
    <lineage>
        <taxon>unclassified sequences</taxon>
        <taxon>metagenomes</taxon>
        <taxon>ecological metagenomes</taxon>
    </lineage>
</organism>